<organism evidence="1">
    <name type="scientific">Nymphaea colorata</name>
    <name type="common">pocket water lily</name>
    <dbReference type="NCBI Taxonomy" id="210225"/>
    <lineage>
        <taxon>Eukaryota</taxon>
        <taxon>Viridiplantae</taxon>
        <taxon>Streptophyta</taxon>
        <taxon>Embryophyta</taxon>
        <taxon>Tracheophyta</taxon>
        <taxon>Spermatophyta</taxon>
        <taxon>Magnoliopsida</taxon>
        <taxon>Nymphaeales</taxon>
        <taxon>Nymphaeaceae</taxon>
        <taxon>Nymphaea</taxon>
    </lineage>
</organism>
<accession>A0A5K0XDD4</accession>
<gene>
    <name evidence="1" type="ORF">NYM_LOCUS6238</name>
</gene>
<dbReference type="AlphaFoldDB" id="A0A5K0XDD4"/>
<protein>
    <submittedName>
        <fullName evidence="1">Uncharacterized protein</fullName>
    </submittedName>
</protein>
<proteinExistence type="predicted"/>
<sequence length="284" mass="31055">MAEIDINISPSQDINETPLEDATCKAGHVMSSAIQFPLVVHSGTTFSQFAWPVFVRPLDPATPLVVCNELNPLTAHTSSLPNERWTFGGYSRLRAQLLVLPCPSTNSVNNKFSQPLPSTSLSSNSSNGWPDSCPHETDLTLKLAGDVGPEALHGEPSVCSSTVDTTKIENKGELTETSSGTTIDGRSGISRFCVKDLTLMQILGTDQPSTLIHERFLLADSDSRTHVSSMTPCLLSRPSVRVSDKDFHHNKRFSDAAAATEARKRRKQLTKLKHLHGKQLKLHF</sequence>
<evidence type="ECO:0000313" key="1">
    <source>
        <dbReference type="EMBL" id="VVV63640.1"/>
    </source>
</evidence>
<dbReference type="EMBL" id="LR721776">
    <property type="protein sequence ID" value="VVV63640.1"/>
    <property type="molecule type" value="Genomic_DNA"/>
</dbReference>
<reference evidence="1" key="1">
    <citation type="submission" date="2019-09" db="EMBL/GenBank/DDBJ databases">
        <authorList>
            <person name="Zhang L."/>
        </authorList>
    </citation>
    <scope>NUCLEOTIDE SEQUENCE</scope>
</reference>
<name>A0A5K0XDD4_9MAGN</name>